<name>A0ABR0H606_9PEZI</name>
<organism evidence="2 3">
    <name type="scientific">Podospora pseudopauciseta</name>
    <dbReference type="NCBI Taxonomy" id="2093780"/>
    <lineage>
        <taxon>Eukaryota</taxon>
        <taxon>Fungi</taxon>
        <taxon>Dikarya</taxon>
        <taxon>Ascomycota</taxon>
        <taxon>Pezizomycotina</taxon>
        <taxon>Sordariomycetes</taxon>
        <taxon>Sordariomycetidae</taxon>
        <taxon>Sordariales</taxon>
        <taxon>Podosporaceae</taxon>
        <taxon>Podospora</taxon>
    </lineage>
</organism>
<dbReference type="GeneID" id="87934927"/>
<sequence>MTEEQRDVYLYRRPITSLAKVPVLNKWAFASINHWAVCVGETCYEVARIHDHHPTGKSHDIRVLTKAEWIQHAQQQKLAYQYGNYGKCNAKWKDDDIKECADDIWKQIFDGTYENFESNCQEFAHLLMRCIVDDLREDTIPRRWQEYNPDGLVPATLMGGGPGITIGAMGAAKGTAVAATTGAGVIAMTDVIATWGILTGISAVVAFSSYIYKKHKRHKKSTAVVRKWHSAMKTTTRKGWRRVFSRSSWRRMWDEL</sequence>
<feature type="transmembrane region" description="Helical" evidence="1">
    <location>
        <begin position="192"/>
        <end position="212"/>
    </location>
</feature>
<accession>A0ABR0H606</accession>
<dbReference type="RefSeq" id="XP_062763274.1">
    <property type="nucleotide sequence ID" value="XM_062914584.1"/>
</dbReference>
<evidence type="ECO:0000313" key="2">
    <source>
        <dbReference type="EMBL" id="KAK4663308.1"/>
    </source>
</evidence>
<evidence type="ECO:0000256" key="1">
    <source>
        <dbReference type="SAM" id="Phobius"/>
    </source>
</evidence>
<comment type="caution">
    <text evidence="2">The sequence shown here is derived from an EMBL/GenBank/DDBJ whole genome shotgun (WGS) entry which is preliminary data.</text>
</comment>
<gene>
    <name evidence="2" type="ORF">QC763_607475</name>
</gene>
<evidence type="ECO:0008006" key="4">
    <source>
        <dbReference type="Google" id="ProtNLM"/>
    </source>
</evidence>
<keyword evidence="1" id="KW-0812">Transmembrane</keyword>
<dbReference type="EMBL" id="JAFFHB010000008">
    <property type="protein sequence ID" value="KAK4663308.1"/>
    <property type="molecule type" value="Genomic_DNA"/>
</dbReference>
<reference evidence="2 3" key="1">
    <citation type="journal article" date="2023" name="bioRxiv">
        <title>High-quality genome assemblies of four members of thePodospora anserinaspecies complex.</title>
        <authorList>
            <person name="Ament-Velasquez S.L."/>
            <person name="Vogan A.A."/>
            <person name="Wallerman O."/>
            <person name="Hartmann F."/>
            <person name="Gautier V."/>
            <person name="Silar P."/>
            <person name="Giraud T."/>
            <person name="Johannesson H."/>
        </authorList>
    </citation>
    <scope>NUCLEOTIDE SEQUENCE [LARGE SCALE GENOMIC DNA]</scope>
    <source>
        <strain evidence="2 3">CBS 411.78</strain>
    </source>
</reference>
<keyword evidence="3" id="KW-1185">Reference proteome</keyword>
<keyword evidence="1" id="KW-1133">Transmembrane helix</keyword>
<keyword evidence="1" id="KW-0472">Membrane</keyword>
<dbReference type="Proteomes" id="UP001326199">
    <property type="component" value="Unassembled WGS sequence"/>
</dbReference>
<proteinExistence type="predicted"/>
<protein>
    <recommendedName>
        <fullName evidence="4">LRAT domain-containing protein</fullName>
    </recommendedName>
</protein>
<evidence type="ECO:0000313" key="3">
    <source>
        <dbReference type="Proteomes" id="UP001326199"/>
    </source>
</evidence>